<feature type="compositionally biased region" description="Low complexity" evidence="1">
    <location>
        <begin position="345"/>
        <end position="365"/>
    </location>
</feature>
<dbReference type="Proteomes" id="UP001189429">
    <property type="component" value="Unassembled WGS sequence"/>
</dbReference>
<keyword evidence="4" id="KW-1185">Reference proteome</keyword>
<feature type="compositionally biased region" description="Low complexity" evidence="1">
    <location>
        <begin position="292"/>
        <end position="311"/>
    </location>
</feature>
<feature type="region of interest" description="Disordered" evidence="1">
    <location>
        <begin position="1"/>
        <end position="44"/>
    </location>
</feature>
<keyword evidence="2" id="KW-0472">Membrane</keyword>
<keyword evidence="2" id="KW-0812">Transmembrane</keyword>
<proteinExistence type="predicted"/>
<organism evidence="3 4">
    <name type="scientific">Prorocentrum cordatum</name>
    <dbReference type="NCBI Taxonomy" id="2364126"/>
    <lineage>
        <taxon>Eukaryota</taxon>
        <taxon>Sar</taxon>
        <taxon>Alveolata</taxon>
        <taxon>Dinophyceae</taxon>
        <taxon>Prorocentrales</taxon>
        <taxon>Prorocentraceae</taxon>
        <taxon>Prorocentrum</taxon>
    </lineage>
</organism>
<reference evidence="3" key="1">
    <citation type="submission" date="2023-10" db="EMBL/GenBank/DDBJ databases">
        <authorList>
            <person name="Chen Y."/>
            <person name="Shah S."/>
            <person name="Dougan E. K."/>
            <person name="Thang M."/>
            <person name="Chan C."/>
        </authorList>
    </citation>
    <scope>NUCLEOTIDE SEQUENCE [LARGE SCALE GENOMIC DNA]</scope>
</reference>
<gene>
    <name evidence="3" type="ORF">PCOR1329_LOCUS37263</name>
</gene>
<evidence type="ECO:0000256" key="1">
    <source>
        <dbReference type="SAM" id="MobiDB-lite"/>
    </source>
</evidence>
<protein>
    <submittedName>
        <fullName evidence="3">Uncharacterized protein</fullName>
    </submittedName>
</protein>
<evidence type="ECO:0000256" key="2">
    <source>
        <dbReference type="SAM" id="Phobius"/>
    </source>
</evidence>
<comment type="caution">
    <text evidence="3">The sequence shown here is derived from an EMBL/GenBank/DDBJ whole genome shotgun (WGS) entry which is preliminary data.</text>
</comment>
<feature type="compositionally biased region" description="Low complexity" evidence="1">
    <location>
        <begin position="318"/>
        <end position="333"/>
    </location>
</feature>
<name>A0ABN9TAP4_9DINO</name>
<dbReference type="EMBL" id="CAUYUJ010014518">
    <property type="protein sequence ID" value="CAK0842383.1"/>
    <property type="molecule type" value="Genomic_DNA"/>
</dbReference>
<evidence type="ECO:0000313" key="4">
    <source>
        <dbReference type="Proteomes" id="UP001189429"/>
    </source>
</evidence>
<sequence>MPCAPGASTAAHAGRPRSQQRAEPANRECPGKTGRSARQEHLARDHVTARLSGATSVHDPVELGGADLAVLLIELLAPGSRGLEPLKSRVELELGDLPAGSDDCWDGLSLLDLCGRMPWPLEEFIRPYVVVTGLRSPVGSAIEIFRPREVVMVDAWRVREVGNPSGTRQRDGMLAELEARYHTLTIAMSLLDPLAGLSEFIGKHAPVLDYHAVGITFVMAYVMIMPLGVSHLLCLLFGAVSYVLLLPQDRGVAAKKPGLAEKGTPAVVPAAKDTATPLQEFLQQQPVDTRSRTAASASSTPLAQAAPWAELAPPPRPAAQQKWRAPAAAGADRAAADDDWRSRHAAAPPWRQRAPQAPGGKVALSSGLSAARRALAKAA</sequence>
<accession>A0ABN9TAP4</accession>
<feature type="transmembrane region" description="Helical" evidence="2">
    <location>
        <begin position="218"/>
        <end position="246"/>
    </location>
</feature>
<keyword evidence="2" id="KW-1133">Transmembrane helix</keyword>
<evidence type="ECO:0000313" key="3">
    <source>
        <dbReference type="EMBL" id="CAK0842383.1"/>
    </source>
</evidence>
<feature type="region of interest" description="Disordered" evidence="1">
    <location>
        <begin position="284"/>
        <end position="365"/>
    </location>
</feature>